<evidence type="ECO:0000256" key="1">
    <source>
        <dbReference type="SAM" id="MobiDB-lite"/>
    </source>
</evidence>
<organism evidence="2">
    <name type="scientific">Streptomyces sp. SID7958</name>
    <dbReference type="NCBI Taxonomy" id="2706093"/>
    <lineage>
        <taxon>Bacteria</taxon>
        <taxon>Bacillati</taxon>
        <taxon>Actinomycetota</taxon>
        <taxon>Actinomycetes</taxon>
        <taxon>Kitasatosporales</taxon>
        <taxon>Streptomycetaceae</taxon>
        <taxon>Streptomyces</taxon>
    </lineage>
</organism>
<reference evidence="2" key="1">
    <citation type="submission" date="2020-01" db="EMBL/GenBank/DDBJ databases">
        <title>Insect and environment-associated Actinomycetes.</title>
        <authorList>
            <person name="Currrie C."/>
            <person name="Chevrette M."/>
            <person name="Carlson C."/>
            <person name="Stubbendieck R."/>
            <person name="Wendt-Pienkowski E."/>
        </authorList>
    </citation>
    <scope>NUCLEOTIDE SEQUENCE</scope>
    <source>
        <strain evidence="2">SID7958</strain>
    </source>
</reference>
<gene>
    <name evidence="2" type="ORF">G3I38_17940</name>
</gene>
<sequence length="175" mass="18894">MTTTVHIERSLFGLTAEGSPVVWTDLPMGPAGAVHVADGTALFISNAQEHDATLTLQISDRTSERVGEGFVLVGSWPFNSHLGKMVLDTPNAGGSIGFRLKPNTTYTMHVWCKGGESAQERFYGELRGVTPKTGLEDYLVEFVPTGSRHAVTSHTQSRSQPPVDESGQRPANWVG</sequence>
<comment type="caution">
    <text evidence="2">The sequence shown here is derived from an EMBL/GenBank/DDBJ whole genome shotgun (WGS) entry which is preliminary data.</text>
</comment>
<evidence type="ECO:0000313" key="2">
    <source>
        <dbReference type="EMBL" id="NEC81060.1"/>
    </source>
</evidence>
<dbReference type="AlphaFoldDB" id="A0A6G3U4S4"/>
<dbReference type="RefSeq" id="WP_164335741.1">
    <property type="nucleotide sequence ID" value="NZ_JAAGMU010000956.1"/>
</dbReference>
<proteinExistence type="predicted"/>
<feature type="region of interest" description="Disordered" evidence="1">
    <location>
        <begin position="149"/>
        <end position="175"/>
    </location>
</feature>
<feature type="compositionally biased region" description="Polar residues" evidence="1">
    <location>
        <begin position="150"/>
        <end position="160"/>
    </location>
</feature>
<dbReference type="EMBL" id="JAAGMU010000956">
    <property type="protein sequence ID" value="NEC81060.1"/>
    <property type="molecule type" value="Genomic_DNA"/>
</dbReference>
<accession>A0A6G3U4S4</accession>
<name>A0A6G3U4S4_9ACTN</name>
<protein>
    <submittedName>
        <fullName evidence="2">Uncharacterized protein</fullName>
    </submittedName>
</protein>